<evidence type="ECO:0000313" key="16">
    <source>
        <dbReference type="Proteomes" id="UP000644115"/>
    </source>
</evidence>
<dbReference type="GO" id="GO:0006508">
    <property type="term" value="P:proteolysis"/>
    <property type="evidence" value="ECO:0007669"/>
    <property type="project" value="UniProtKB-KW"/>
</dbReference>
<keyword evidence="8" id="KW-0378">Hydrolase</keyword>
<keyword evidence="9" id="KW-0862">Zinc</keyword>
<sequence length="239" mass="26972">MRRNWDLSMMVLIIILAFSSFRSGAFSSPMEWLMNKLMFLPAIIIGLSLHEYAHAKVAYKLGDPTPKMQGRVSINPLAHIDWVGFASLIFVGFGWGRPVEINPANFKNRRRDELLVSLAGVVMNLIIAVIFALVAKILLAVLGYSFLSGTFGNILWTMVIDIVIINLALMIFNLIPCPPLDGFSVITEIFNLKTTELYWRLYQYGNWILIALIIFGVTSKILSPCLNFLYSLLASYIIY</sequence>
<dbReference type="InterPro" id="IPR008915">
    <property type="entry name" value="Peptidase_M50"/>
</dbReference>
<keyword evidence="10 13" id="KW-1133">Transmembrane helix</keyword>
<evidence type="ECO:0000256" key="4">
    <source>
        <dbReference type="ARBA" id="ARBA00022475"/>
    </source>
</evidence>
<dbReference type="GO" id="GO:0008237">
    <property type="term" value="F:metallopeptidase activity"/>
    <property type="evidence" value="ECO:0007669"/>
    <property type="project" value="UniProtKB-KW"/>
</dbReference>
<dbReference type="EMBL" id="JACRWC010000098">
    <property type="protein sequence ID" value="MBC5999851.1"/>
    <property type="molecule type" value="Genomic_DNA"/>
</dbReference>
<evidence type="ECO:0000256" key="10">
    <source>
        <dbReference type="ARBA" id="ARBA00022989"/>
    </source>
</evidence>
<comment type="subcellular location">
    <subcellularLocation>
        <location evidence="2">Cell membrane</location>
        <topology evidence="2">Multi-pass membrane protein</topology>
    </subcellularLocation>
</comment>
<evidence type="ECO:0000259" key="14">
    <source>
        <dbReference type="Pfam" id="PF02163"/>
    </source>
</evidence>
<feature type="transmembrane region" description="Helical" evidence="13">
    <location>
        <begin position="76"/>
        <end position="95"/>
    </location>
</feature>
<comment type="similarity">
    <text evidence="3">Belongs to the peptidase M50B family.</text>
</comment>
<dbReference type="InterPro" id="IPR044537">
    <property type="entry name" value="Rip2-like"/>
</dbReference>
<dbReference type="GO" id="GO:0005886">
    <property type="term" value="C:plasma membrane"/>
    <property type="evidence" value="ECO:0007669"/>
    <property type="project" value="UniProtKB-SubCell"/>
</dbReference>
<evidence type="ECO:0000256" key="6">
    <source>
        <dbReference type="ARBA" id="ARBA00022692"/>
    </source>
</evidence>
<dbReference type="Pfam" id="PF02163">
    <property type="entry name" value="Peptidase_M50"/>
    <property type="match status" value="1"/>
</dbReference>
<evidence type="ECO:0000256" key="9">
    <source>
        <dbReference type="ARBA" id="ARBA00022833"/>
    </source>
</evidence>
<feature type="transmembrane region" description="Helical" evidence="13">
    <location>
        <begin position="115"/>
        <end position="142"/>
    </location>
</feature>
<evidence type="ECO:0000256" key="3">
    <source>
        <dbReference type="ARBA" id="ARBA00007931"/>
    </source>
</evidence>
<evidence type="ECO:0000256" key="13">
    <source>
        <dbReference type="SAM" id="Phobius"/>
    </source>
</evidence>
<evidence type="ECO:0000256" key="12">
    <source>
        <dbReference type="ARBA" id="ARBA00023136"/>
    </source>
</evidence>
<dbReference type="Proteomes" id="UP000644115">
    <property type="component" value="Unassembled WGS sequence"/>
</dbReference>
<keyword evidence="16" id="KW-1185">Reference proteome</keyword>
<keyword evidence="5 15" id="KW-0645">Protease</keyword>
<comment type="caution">
    <text evidence="15">The sequence shown here is derived from an EMBL/GenBank/DDBJ whole genome shotgun (WGS) entry which is preliminary data.</text>
</comment>
<evidence type="ECO:0000256" key="2">
    <source>
        <dbReference type="ARBA" id="ARBA00004651"/>
    </source>
</evidence>
<evidence type="ECO:0000256" key="8">
    <source>
        <dbReference type="ARBA" id="ARBA00022801"/>
    </source>
</evidence>
<accession>A0A923NEY1</accession>
<keyword evidence="7" id="KW-0479">Metal-binding</keyword>
<keyword evidence="12 13" id="KW-0472">Membrane</keyword>
<protein>
    <submittedName>
        <fullName evidence="15">Site-2 protease family protein</fullName>
    </submittedName>
</protein>
<dbReference type="PANTHER" id="PTHR35864">
    <property type="entry name" value="ZINC METALLOPROTEASE MJ0611-RELATED"/>
    <property type="match status" value="1"/>
</dbReference>
<keyword evidence="4" id="KW-1003">Cell membrane</keyword>
<dbReference type="RefSeq" id="WP_249287229.1">
    <property type="nucleotide sequence ID" value="NZ_JACRWC010000098.1"/>
</dbReference>
<keyword evidence="11" id="KW-0482">Metalloprotease</keyword>
<dbReference type="InterPro" id="IPR052348">
    <property type="entry name" value="Metallopeptidase_M50B"/>
</dbReference>
<feature type="domain" description="Peptidase M50" evidence="14">
    <location>
        <begin position="39"/>
        <end position="212"/>
    </location>
</feature>
<evidence type="ECO:0000256" key="1">
    <source>
        <dbReference type="ARBA" id="ARBA00001947"/>
    </source>
</evidence>
<evidence type="ECO:0000256" key="7">
    <source>
        <dbReference type="ARBA" id="ARBA00022723"/>
    </source>
</evidence>
<proteinExistence type="inferred from homology"/>
<dbReference type="CDD" id="cd06158">
    <property type="entry name" value="S2P-M50_like_1"/>
    <property type="match status" value="1"/>
</dbReference>
<dbReference type="GO" id="GO:0046872">
    <property type="term" value="F:metal ion binding"/>
    <property type="evidence" value="ECO:0007669"/>
    <property type="project" value="UniProtKB-KW"/>
</dbReference>
<feature type="transmembrane region" description="Helical" evidence="13">
    <location>
        <begin position="207"/>
        <end position="233"/>
    </location>
</feature>
<reference evidence="15" key="1">
    <citation type="submission" date="2020-08" db="EMBL/GenBank/DDBJ databases">
        <authorList>
            <person name="Liu C."/>
            <person name="Sun Q."/>
        </authorList>
    </citation>
    <scope>NUCLEOTIDE SEQUENCE</scope>
    <source>
        <strain evidence="15">BX16</strain>
    </source>
</reference>
<comment type="cofactor">
    <cofactor evidence="1">
        <name>Zn(2+)</name>
        <dbReference type="ChEBI" id="CHEBI:29105"/>
    </cofactor>
</comment>
<evidence type="ECO:0000313" key="15">
    <source>
        <dbReference type="EMBL" id="MBC5999851.1"/>
    </source>
</evidence>
<dbReference type="AlphaFoldDB" id="A0A923NEY1"/>
<name>A0A923NEY1_9FIRM</name>
<feature type="transmembrane region" description="Helical" evidence="13">
    <location>
        <begin position="154"/>
        <end position="175"/>
    </location>
</feature>
<keyword evidence="6 13" id="KW-0812">Transmembrane</keyword>
<organism evidence="15 16">
    <name type="scientific">Lentihominibacter faecis</name>
    <dbReference type="NCBI Taxonomy" id="2764712"/>
    <lineage>
        <taxon>Bacteria</taxon>
        <taxon>Bacillati</taxon>
        <taxon>Bacillota</taxon>
        <taxon>Clostridia</taxon>
        <taxon>Peptostreptococcales</taxon>
        <taxon>Anaerovoracaceae</taxon>
        <taxon>Lentihominibacter</taxon>
    </lineage>
</organism>
<evidence type="ECO:0000256" key="11">
    <source>
        <dbReference type="ARBA" id="ARBA00023049"/>
    </source>
</evidence>
<gene>
    <name evidence="15" type="ORF">H8876_07555</name>
</gene>
<dbReference type="PANTHER" id="PTHR35864:SF1">
    <property type="entry name" value="ZINC METALLOPROTEASE YWHC-RELATED"/>
    <property type="match status" value="1"/>
</dbReference>
<evidence type="ECO:0000256" key="5">
    <source>
        <dbReference type="ARBA" id="ARBA00022670"/>
    </source>
</evidence>